<evidence type="ECO:0000313" key="2">
    <source>
        <dbReference type="Ensembl" id="ENSVKKP00000014229.1"/>
    </source>
</evidence>
<dbReference type="Proteomes" id="UP000694545">
    <property type="component" value="Unplaced"/>
</dbReference>
<feature type="compositionally biased region" description="Polar residues" evidence="1">
    <location>
        <begin position="556"/>
        <end position="567"/>
    </location>
</feature>
<dbReference type="PANTHER" id="PTHR35077">
    <property type="entry name" value="SIMILAR TO AI661453 PROTEIN"/>
    <property type="match status" value="1"/>
</dbReference>
<dbReference type="PANTHER" id="PTHR35077:SF2">
    <property type="entry name" value="SIMILAR TO AI661453 PROTEIN"/>
    <property type="match status" value="1"/>
</dbReference>
<feature type="compositionally biased region" description="Acidic residues" evidence="1">
    <location>
        <begin position="376"/>
        <end position="393"/>
    </location>
</feature>
<feature type="region of interest" description="Disordered" evidence="1">
    <location>
        <begin position="414"/>
        <end position="492"/>
    </location>
</feature>
<feature type="compositionally biased region" description="Basic and acidic residues" evidence="1">
    <location>
        <begin position="294"/>
        <end position="305"/>
    </location>
</feature>
<sequence length="1013" mass="108602">MKKHNSVQGTFSRLFGKKHASNNSTSSLYATNPPWIFTQEVNSDNLTRSVDGIYYGDNHFGSMTDSGTATLKARPRVRPLLTFLPLNAQEAHGVAVPTPSVPEGFEDNPSLGKMTPPPPSMGAPPPPSMGPPPPPSMGPPPLPSMGAPPPPSMEAPPPPPMVPPPPPMPAPSLASPSYPSSNLSSPSTPSPPDFIPPTPPLVFMDATASPRSPLSPQLHTPPFSNGVSKWKSETVLNLRQPDSTPHNLNHVSPTTPTQKVSQVPQHNPDPHLTFPRSLKIPPPTPVRTSSISSGEKESKPKDEQLPKMIPHSRPPLPANFTVRSAAMVDSEGDDRSKATLEKPSIFITESESTKLTSGTNTGKTELPSPDCASSNDDGDADDDDHDDGDDGSDNDNWKERANLDKLKHELSALLSSSCRKEDRQLDRTVLPKTKTNIMDSNQATTDESKQTKSVLRSPQPTAGTKNEKKEKIPSNTPSPNKDPTNDVVSIPNNKVSPIQANCVLKFKDELEALLSPSKDGGPPLALANLRHNPEPKKQITLQFGGSHINGGESKLQKPTGNQNNPTLEVTERAPKTPSVSSDHLPCDKAYKPPPSPLKPKNELLVPSAPSPASSGPASPARTASPSMDFSLLQYKTHRTRFGSVDSLASAASSQTAEDGPVSTNNNENRRDSAEHVSSVTSPLSEKGNSDILIHPVTGEKVEKGSPMALLLAAQQRAQRGRVSAQASRQNSCLSEKPLLKLSEKLHNNSQSETGLSAIYFSDSKPNSVTVIPKSPQKESVAGRKPHNGESQNLASSNRHGPSILVQGLLESSRLKQQGSHSVPKTPLHSQTAPENHTVPNNDELEGDFDYEIIPPPPEFSNGAKGLPDGSSNNSYSLALNSSLENNTRPDGYSHHYSGGSYSPSYLSCYSSSRPLIKKRLYVTETEGSYGRAAMSSRSMSTPSSYGMRRVNSAHRNVPNSAQGRRVSLELPGKMVTYNNSASDAKYKGQNGEYSMSTAAAARYVPVALNDGWM</sequence>
<feature type="compositionally biased region" description="Polar residues" evidence="1">
    <location>
        <begin position="234"/>
        <end position="265"/>
    </location>
</feature>
<feature type="compositionally biased region" description="Low complexity" evidence="1">
    <location>
        <begin position="606"/>
        <end position="624"/>
    </location>
</feature>
<name>A0A8D2KYU5_VARKO</name>
<feature type="region of interest" description="Disordered" evidence="1">
    <location>
        <begin position="645"/>
        <end position="690"/>
    </location>
</feature>
<feature type="compositionally biased region" description="Polar residues" evidence="1">
    <location>
        <begin position="209"/>
        <end position="227"/>
    </location>
</feature>
<evidence type="ECO:0000313" key="3">
    <source>
        <dbReference type="Proteomes" id="UP000694545"/>
    </source>
</evidence>
<reference evidence="2" key="1">
    <citation type="submission" date="2025-08" db="UniProtKB">
        <authorList>
            <consortium name="Ensembl"/>
        </authorList>
    </citation>
    <scope>IDENTIFICATION</scope>
</reference>
<feature type="compositionally biased region" description="Polar residues" evidence="1">
    <location>
        <begin position="788"/>
        <end position="799"/>
    </location>
</feature>
<feature type="compositionally biased region" description="Polar residues" evidence="1">
    <location>
        <begin position="649"/>
        <end position="666"/>
    </location>
</feature>
<feature type="region of interest" description="Disordered" evidence="1">
    <location>
        <begin position="94"/>
        <end position="400"/>
    </location>
</feature>
<feature type="compositionally biased region" description="Pro residues" evidence="1">
    <location>
        <begin position="115"/>
        <end position="170"/>
    </location>
</feature>
<organism evidence="2 3">
    <name type="scientific">Varanus komodoensis</name>
    <name type="common">Komodo dragon</name>
    <dbReference type="NCBI Taxonomy" id="61221"/>
    <lineage>
        <taxon>Eukaryota</taxon>
        <taxon>Metazoa</taxon>
        <taxon>Chordata</taxon>
        <taxon>Craniata</taxon>
        <taxon>Vertebrata</taxon>
        <taxon>Euteleostomi</taxon>
        <taxon>Lepidosauria</taxon>
        <taxon>Squamata</taxon>
        <taxon>Bifurcata</taxon>
        <taxon>Unidentata</taxon>
        <taxon>Episquamata</taxon>
        <taxon>Toxicofera</taxon>
        <taxon>Anguimorpha</taxon>
        <taxon>Paleoanguimorpha</taxon>
        <taxon>Varanoidea</taxon>
        <taxon>Varanidae</taxon>
        <taxon>Varanus</taxon>
    </lineage>
</organism>
<feature type="region of interest" description="Disordered" evidence="1">
    <location>
        <begin position="514"/>
        <end position="624"/>
    </location>
</feature>
<keyword evidence="3" id="KW-1185">Reference proteome</keyword>
<dbReference type="Ensembl" id="ENSVKKT00000014577.1">
    <property type="protein sequence ID" value="ENSVKKP00000014229.1"/>
    <property type="gene ID" value="ENSVKKG00000009802.1"/>
</dbReference>
<protein>
    <submittedName>
        <fullName evidence="2">Chromosome 6 open reading frame 132</fullName>
    </submittedName>
</protein>
<feature type="compositionally biased region" description="Low complexity" evidence="1">
    <location>
        <begin position="171"/>
        <end position="187"/>
    </location>
</feature>
<reference evidence="2" key="2">
    <citation type="submission" date="2025-09" db="UniProtKB">
        <authorList>
            <consortium name="Ensembl"/>
        </authorList>
    </citation>
    <scope>IDENTIFICATION</scope>
</reference>
<dbReference type="AlphaFoldDB" id="A0A8D2KYU5"/>
<feature type="compositionally biased region" description="Polar residues" evidence="1">
    <location>
        <begin position="433"/>
        <end position="464"/>
    </location>
</feature>
<accession>A0A8D2KYU5</accession>
<feature type="compositionally biased region" description="Polar residues" evidence="1">
    <location>
        <begin position="473"/>
        <end position="492"/>
    </location>
</feature>
<proteinExistence type="predicted"/>
<feature type="compositionally biased region" description="Polar residues" evidence="1">
    <location>
        <begin position="814"/>
        <end position="840"/>
    </location>
</feature>
<feature type="compositionally biased region" description="Pro residues" evidence="1">
    <location>
        <begin position="188"/>
        <end position="200"/>
    </location>
</feature>
<feature type="compositionally biased region" description="Polar residues" evidence="1">
    <location>
        <begin position="347"/>
        <end position="363"/>
    </location>
</feature>
<evidence type="ECO:0000256" key="1">
    <source>
        <dbReference type="SAM" id="MobiDB-lite"/>
    </source>
</evidence>
<feature type="region of interest" description="Disordered" evidence="1">
    <location>
        <begin position="768"/>
        <end position="799"/>
    </location>
</feature>
<feature type="region of interest" description="Disordered" evidence="1">
    <location>
        <begin position="814"/>
        <end position="877"/>
    </location>
</feature>